<feature type="compositionally biased region" description="Basic and acidic residues" evidence="1">
    <location>
        <begin position="41"/>
        <end position="60"/>
    </location>
</feature>
<evidence type="ECO:0000313" key="2">
    <source>
        <dbReference type="EMBL" id="RPA70569.1"/>
    </source>
</evidence>
<feature type="compositionally biased region" description="Basic and acidic residues" evidence="1">
    <location>
        <begin position="1"/>
        <end position="18"/>
    </location>
</feature>
<dbReference type="Proteomes" id="UP000275078">
    <property type="component" value="Unassembled WGS sequence"/>
</dbReference>
<reference evidence="2 3" key="1">
    <citation type="journal article" date="2018" name="Nat. Ecol. Evol.">
        <title>Pezizomycetes genomes reveal the molecular basis of ectomycorrhizal truffle lifestyle.</title>
        <authorList>
            <person name="Murat C."/>
            <person name="Payen T."/>
            <person name="Noel B."/>
            <person name="Kuo A."/>
            <person name="Morin E."/>
            <person name="Chen J."/>
            <person name="Kohler A."/>
            <person name="Krizsan K."/>
            <person name="Balestrini R."/>
            <person name="Da Silva C."/>
            <person name="Montanini B."/>
            <person name="Hainaut M."/>
            <person name="Levati E."/>
            <person name="Barry K.W."/>
            <person name="Belfiori B."/>
            <person name="Cichocki N."/>
            <person name="Clum A."/>
            <person name="Dockter R.B."/>
            <person name="Fauchery L."/>
            <person name="Guy J."/>
            <person name="Iotti M."/>
            <person name="Le Tacon F."/>
            <person name="Lindquist E.A."/>
            <person name="Lipzen A."/>
            <person name="Malagnac F."/>
            <person name="Mello A."/>
            <person name="Molinier V."/>
            <person name="Miyauchi S."/>
            <person name="Poulain J."/>
            <person name="Riccioni C."/>
            <person name="Rubini A."/>
            <person name="Sitrit Y."/>
            <person name="Splivallo R."/>
            <person name="Traeger S."/>
            <person name="Wang M."/>
            <person name="Zifcakova L."/>
            <person name="Wipf D."/>
            <person name="Zambonelli A."/>
            <person name="Paolocci F."/>
            <person name="Nowrousian M."/>
            <person name="Ottonello S."/>
            <person name="Baldrian P."/>
            <person name="Spatafora J.W."/>
            <person name="Henrissat B."/>
            <person name="Nagy L.G."/>
            <person name="Aury J.M."/>
            <person name="Wincker P."/>
            <person name="Grigoriev I.V."/>
            <person name="Bonfante P."/>
            <person name="Martin F.M."/>
        </authorList>
    </citation>
    <scope>NUCLEOTIDE SEQUENCE [LARGE SCALE GENOMIC DNA]</scope>
    <source>
        <strain evidence="2 3">RN42</strain>
    </source>
</reference>
<sequence>TQVEHPQDHVEIQVEHDQTQGPTLEPQPHEHHQLEPPCTQEDAHTHEHIQGHEPHTEHASVPRPLYSSVSGCEVQVKGSPIVDESRLPDNADVGSKIKLRLYLGRGKGSNRRSSRTPATPSPKLATSLLPPVEDDEDDDDYIPTRATVKTSASEKTSPSRSNVNSSSGSRRRGKVASFDELSDAKIKTLLRNSGFVVWSQRKAHSSEYKTAYQTAAAALKDHMDNKKDISDFDGSVFEWPVSAAPPIAPRRGQPGSLRRAGLRAPSEVKKTRKLAEYEDTLSELDEIQSSKTKKRAGKLVHDIKAKIDEPDVVYEKEEDTEADETD</sequence>
<evidence type="ECO:0000256" key="1">
    <source>
        <dbReference type="SAM" id="MobiDB-lite"/>
    </source>
</evidence>
<accession>A0A3N4H6H2</accession>
<feature type="compositionally biased region" description="Low complexity" evidence="1">
    <location>
        <begin position="158"/>
        <end position="168"/>
    </location>
</feature>
<feature type="compositionally biased region" description="Polar residues" evidence="1">
    <location>
        <begin position="147"/>
        <end position="156"/>
    </location>
</feature>
<feature type="region of interest" description="Disordered" evidence="1">
    <location>
        <begin position="104"/>
        <end position="177"/>
    </location>
</feature>
<dbReference type="EMBL" id="ML120249">
    <property type="protein sequence ID" value="RPA70569.1"/>
    <property type="molecule type" value="Genomic_DNA"/>
</dbReference>
<organism evidence="2 3">
    <name type="scientific">Ascobolus immersus RN42</name>
    <dbReference type="NCBI Taxonomy" id="1160509"/>
    <lineage>
        <taxon>Eukaryota</taxon>
        <taxon>Fungi</taxon>
        <taxon>Dikarya</taxon>
        <taxon>Ascomycota</taxon>
        <taxon>Pezizomycotina</taxon>
        <taxon>Pezizomycetes</taxon>
        <taxon>Pezizales</taxon>
        <taxon>Ascobolaceae</taxon>
        <taxon>Ascobolus</taxon>
    </lineage>
</organism>
<feature type="region of interest" description="Disordered" evidence="1">
    <location>
        <begin position="243"/>
        <end position="265"/>
    </location>
</feature>
<name>A0A3N4H6H2_ASCIM</name>
<dbReference type="AlphaFoldDB" id="A0A3N4H6H2"/>
<gene>
    <name evidence="2" type="ORF">BJ508DRAFT_337055</name>
</gene>
<feature type="region of interest" description="Disordered" evidence="1">
    <location>
        <begin position="1"/>
        <end position="72"/>
    </location>
</feature>
<feature type="non-terminal residue" evidence="2">
    <location>
        <position position="1"/>
    </location>
</feature>
<protein>
    <submittedName>
        <fullName evidence="2">Uncharacterized protein</fullName>
    </submittedName>
</protein>
<keyword evidence="3" id="KW-1185">Reference proteome</keyword>
<proteinExistence type="predicted"/>
<feature type="compositionally biased region" description="Acidic residues" evidence="1">
    <location>
        <begin position="132"/>
        <end position="141"/>
    </location>
</feature>
<evidence type="ECO:0000313" key="3">
    <source>
        <dbReference type="Proteomes" id="UP000275078"/>
    </source>
</evidence>